<reference evidence="7 8" key="1">
    <citation type="submission" date="2024-04" db="EMBL/GenBank/DDBJ databases">
        <title>Flavobacterium sp. DGU11 16S ribosomal RNA gene Genome sequencing and assembly.</title>
        <authorList>
            <person name="Park S."/>
        </authorList>
    </citation>
    <scope>NUCLEOTIDE SEQUENCE [LARGE SCALE GENOMIC DNA]</scope>
    <source>
        <strain evidence="7 8">DGU11</strain>
    </source>
</reference>
<evidence type="ECO:0000256" key="2">
    <source>
        <dbReference type="ARBA" id="ARBA00023125"/>
    </source>
</evidence>
<dbReference type="Gene3D" id="3.40.50.2300">
    <property type="match status" value="1"/>
</dbReference>
<dbReference type="GO" id="GO:0003677">
    <property type="term" value="F:DNA binding"/>
    <property type="evidence" value="ECO:0007669"/>
    <property type="project" value="UniProtKB-KW"/>
</dbReference>
<evidence type="ECO:0000313" key="8">
    <source>
        <dbReference type="Proteomes" id="UP001464555"/>
    </source>
</evidence>
<evidence type="ECO:0000259" key="6">
    <source>
        <dbReference type="PROSITE" id="PS50110"/>
    </source>
</evidence>
<evidence type="ECO:0000256" key="4">
    <source>
        <dbReference type="PROSITE-ProRule" id="PRU00169"/>
    </source>
</evidence>
<keyword evidence="8" id="KW-1185">Reference proteome</keyword>
<feature type="domain" description="HTH araC/xylS-type" evidence="5">
    <location>
        <begin position="145"/>
        <end position="244"/>
    </location>
</feature>
<accession>A0ABU9I177</accession>
<keyword evidence="2 7" id="KW-0238">DNA-binding</keyword>
<feature type="domain" description="Response regulatory" evidence="6">
    <location>
        <begin position="3"/>
        <end position="118"/>
    </location>
</feature>
<dbReference type="RefSeq" id="WP_341698458.1">
    <property type="nucleotide sequence ID" value="NZ_JBBYHR010000012.1"/>
</dbReference>
<evidence type="ECO:0000256" key="1">
    <source>
        <dbReference type="ARBA" id="ARBA00023015"/>
    </source>
</evidence>
<dbReference type="SUPFAM" id="SSF46689">
    <property type="entry name" value="Homeodomain-like"/>
    <property type="match status" value="2"/>
</dbReference>
<dbReference type="InterPro" id="IPR011006">
    <property type="entry name" value="CheY-like_superfamily"/>
</dbReference>
<evidence type="ECO:0000313" key="7">
    <source>
        <dbReference type="EMBL" id="MEL1246164.1"/>
    </source>
</evidence>
<name>A0ABU9I177_9FLAO</name>
<organism evidence="7 8">
    <name type="scientific">Flavobacterium arundinis</name>
    <dbReference type="NCBI Taxonomy" id="3139143"/>
    <lineage>
        <taxon>Bacteria</taxon>
        <taxon>Pseudomonadati</taxon>
        <taxon>Bacteroidota</taxon>
        <taxon>Flavobacteriia</taxon>
        <taxon>Flavobacteriales</taxon>
        <taxon>Flavobacteriaceae</taxon>
        <taxon>Flavobacterium</taxon>
    </lineage>
</organism>
<keyword evidence="4" id="KW-0597">Phosphoprotein</keyword>
<keyword evidence="3" id="KW-0804">Transcription</keyword>
<dbReference type="SMART" id="SM00448">
    <property type="entry name" value="REC"/>
    <property type="match status" value="1"/>
</dbReference>
<dbReference type="Pfam" id="PF00072">
    <property type="entry name" value="Response_reg"/>
    <property type="match status" value="1"/>
</dbReference>
<proteinExistence type="predicted"/>
<sequence length="252" mass="28924">MSFIAIIEDELLIARDIQDILEEEGHECMANLTDYESAINAIEMHPFDLVLVDIMLRSKDDGIRIGEYLHEKKTVPFIFITSLHDKETLFRLSKIHAFGYIVKPFKPVDIVTNVVLALNSFRHVNVNLTTTTAPEIADDVPFQIRKVINYIHDNIFEKIYLDDLAAQTRWKKNHFISMFTTTLQVTPHQYILQCKIQKAMALLSADDSIAAGAVAFDLGFKSYSSFSKLFKKVAGVTVEDYRKKEMLRRHLP</sequence>
<dbReference type="InterPro" id="IPR009057">
    <property type="entry name" value="Homeodomain-like_sf"/>
</dbReference>
<dbReference type="Pfam" id="PF12833">
    <property type="entry name" value="HTH_18"/>
    <property type="match status" value="1"/>
</dbReference>
<feature type="modified residue" description="4-aspartylphosphate" evidence="4">
    <location>
        <position position="53"/>
    </location>
</feature>
<gene>
    <name evidence="7" type="ORF">AAEO56_17960</name>
</gene>
<dbReference type="PROSITE" id="PS50110">
    <property type="entry name" value="RESPONSE_REGULATORY"/>
    <property type="match status" value="1"/>
</dbReference>
<evidence type="ECO:0000256" key="3">
    <source>
        <dbReference type="ARBA" id="ARBA00023163"/>
    </source>
</evidence>
<keyword evidence="1" id="KW-0805">Transcription regulation</keyword>
<dbReference type="EMBL" id="JBBYHR010000012">
    <property type="protein sequence ID" value="MEL1246164.1"/>
    <property type="molecule type" value="Genomic_DNA"/>
</dbReference>
<dbReference type="InterPro" id="IPR018060">
    <property type="entry name" value="HTH_AraC"/>
</dbReference>
<dbReference type="SUPFAM" id="SSF52172">
    <property type="entry name" value="CheY-like"/>
    <property type="match status" value="1"/>
</dbReference>
<dbReference type="PANTHER" id="PTHR43280:SF28">
    <property type="entry name" value="HTH-TYPE TRANSCRIPTIONAL ACTIVATOR RHAS"/>
    <property type="match status" value="1"/>
</dbReference>
<dbReference type="InterPro" id="IPR001789">
    <property type="entry name" value="Sig_transdc_resp-reg_receiver"/>
</dbReference>
<dbReference type="PANTHER" id="PTHR43280">
    <property type="entry name" value="ARAC-FAMILY TRANSCRIPTIONAL REGULATOR"/>
    <property type="match status" value="1"/>
</dbReference>
<dbReference type="SMART" id="SM00342">
    <property type="entry name" value="HTH_ARAC"/>
    <property type="match status" value="1"/>
</dbReference>
<evidence type="ECO:0000259" key="5">
    <source>
        <dbReference type="PROSITE" id="PS01124"/>
    </source>
</evidence>
<dbReference type="PROSITE" id="PS01124">
    <property type="entry name" value="HTH_ARAC_FAMILY_2"/>
    <property type="match status" value="1"/>
</dbReference>
<comment type="caution">
    <text evidence="7">The sequence shown here is derived from an EMBL/GenBank/DDBJ whole genome shotgun (WGS) entry which is preliminary data.</text>
</comment>
<protein>
    <submittedName>
        <fullName evidence="7">DNA-binding response regulator</fullName>
    </submittedName>
</protein>
<dbReference type="Gene3D" id="1.10.10.60">
    <property type="entry name" value="Homeodomain-like"/>
    <property type="match status" value="2"/>
</dbReference>
<dbReference type="Proteomes" id="UP001464555">
    <property type="component" value="Unassembled WGS sequence"/>
</dbReference>